<evidence type="ECO:0000313" key="5">
    <source>
        <dbReference type="Proteomes" id="UP001223390"/>
    </source>
</evidence>
<accession>A0ABT7GRG5</accession>
<evidence type="ECO:0000256" key="2">
    <source>
        <dbReference type="SAM" id="SignalP"/>
    </source>
</evidence>
<dbReference type="InterPro" id="IPR036426">
    <property type="entry name" value="Bulb-type_lectin_dom_sf"/>
</dbReference>
<dbReference type="SUPFAM" id="SSF50370">
    <property type="entry name" value="Ricin B-like lectins"/>
    <property type="match status" value="1"/>
</dbReference>
<dbReference type="SMART" id="SM00458">
    <property type="entry name" value="RICIN"/>
    <property type="match status" value="1"/>
</dbReference>
<dbReference type="Pfam" id="PF01453">
    <property type="entry name" value="B_lectin"/>
    <property type="match status" value="1"/>
</dbReference>
<evidence type="ECO:0000313" key="4">
    <source>
        <dbReference type="EMBL" id="MDK9495484.1"/>
    </source>
</evidence>
<dbReference type="PROSITE" id="PS50927">
    <property type="entry name" value="BULB_LECTIN"/>
    <property type="match status" value="1"/>
</dbReference>
<name>A0ABT7GRG5_9ACTN</name>
<keyword evidence="2" id="KW-0732">Signal</keyword>
<protein>
    <submittedName>
        <fullName evidence="4">RICIN domain-containing protein</fullName>
    </submittedName>
</protein>
<dbReference type="SMART" id="SM00108">
    <property type="entry name" value="B_lectin"/>
    <property type="match status" value="1"/>
</dbReference>
<dbReference type="Gene3D" id="2.80.10.50">
    <property type="match status" value="1"/>
</dbReference>
<reference evidence="4 5" key="1">
    <citation type="submission" date="2023-05" db="EMBL/GenBank/DDBJ databases">
        <title>Sequencing and Assembly of Streptomyces sp. NP73.</title>
        <authorList>
            <person name="Konwar A.N."/>
            <person name="Saikia K."/>
            <person name="Thakur D."/>
        </authorList>
    </citation>
    <scope>NUCLEOTIDE SEQUENCE [LARGE SCALE GENOMIC DNA]</scope>
    <source>
        <strain evidence="4 5">NP73</strain>
    </source>
</reference>
<feature type="domain" description="Bulb-type lectin" evidence="3">
    <location>
        <begin position="210"/>
        <end position="319"/>
    </location>
</feature>
<dbReference type="CDD" id="cd00161">
    <property type="entry name" value="beta-trefoil_Ricin-like"/>
    <property type="match status" value="1"/>
</dbReference>
<feature type="compositionally biased region" description="Gly residues" evidence="1">
    <location>
        <begin position="328"/>
        <end position="345"/>
    </location>
</feature>
<organism evidence="4 5">
    <name type="scientific">Streptomyces katrae</name>
    <dbReference type="NCBI Taxonomy" id="68223"/>
    <lineage>
        <taxon>Bacteria</taxon>
        <taxon>Bacillati</taxon>
        <taxon>Actinomycetota</taxon>
        <taxon>Actinomycetes</taxon>
        <taxon>Kitasatosporales</taxon>
        <taxon>Streptomycetaceae</taxon>
        <taxon>Streptomyces</taxon>
    </lineage>
</organism>
<feature type="region of interest" description="Disordered" evidence="1">
    <location>
        <begin position="321"/>
        <end position="393"/>
    </location>
</feature>
<dbReference type="RefSeq" id="WP_285341082.1">
    <property type="nucleotide sequence ID" value="NZ_JASITI010000006.1"/>
</dbReference>
<keyword evidence="5" id="KW-1185">Reference proteome</keyword>
<dbReference type="InterPro" id="IPR035992">
    <property type="entry name" value="Ricin_B-like_lectins"/>
</dbReference>
<evidence type="ECO:0000256" key="1">
    <source>
        <dbReference type="SAM" id="MobiDB-lite"/>
    </source>
</evidence>
<feature type="chain" id="PRO_5046430570" evidence="2">
    <location>
        <begin position="31"/>
        <end position="494"/>
    </location>
</feature>
<dbReference type="InterPro" id="IPR001480">
    <property type="entry name" value="Bulb-type_lectin_dom"/>
</dbReference>
<dbReference type="PROSITE" id="PS50231">
    <property type="entry name" value="RICIN_B_LECTIN"/>
    <property type="match status" value="1"/>
</dbReference>
<sequence length="494" mass="52646">MNKIRNGFKTAVVTMAIAGAMAVSAPAALADTTPGTPGAGNGTISQIGTGVRNPHSGGGDVLSAVTWGIDKIFEAFQNNDRYKSFVNEMLNQVDQDTNYKYNIVVVYLEHDFGAKNVLTGNLQGGPGINNTPLFRSGTVNGYSYGVYIFDRGTADFQGTLAWMSGPSFTASTSSNGGIHGNATPVGPSIFGPMRGQLQFTSRSSPHMGGNSMLSSGQTLSKGQQLVSSNGHTLAMQDDGNLVEYADAARTRVLHASNTVGRGDHLTMQWDGNLVLSTANNTPLWSTGTNNNQNAWVQIQDDGNLVLHRSDNSVLWAITPNGWPQTNDAGGGGGGDLGTRGAGNNGQRGNHPDGSWITIVNQGSGRAVDDSAGGTADGNKVQAWGQHNRNEPPQGWRLDLKEKTSDGMPTYALTSRVKDGQVLNLSGADNRSAQLYHYDSTDNSKWLFVSKGDGWYEIYSANKRNDCLTDNGHGNTITVEPCNGRAEQRWGTYLY</sequence>
<proteinExistence type="predicted"/>
<feature type="signal peptide" evidence="2">
    <location>
        <begin position="1"/>
        <end position="30"/>
    </location>
</feature>
<dbReference type="InterPro" id="IPR000772">
    <property type="entry name" value="Ricin_B_lectin"/>
</dbReference>
<dbReference type="Gene3D" id="2.90.10.10">
    <property type="entry name" value="Bulb-type lectin domain"/>
    <property type="match status" value="2"/>
</dbReference>
<dbReference type="SUPFAM" id="SSF51110">
    <property type="entry name" value="alpha-D-mannose-specific plant lectins"/>
    <property type="match status" value="2"/>
</dbReference>
<dbReference type="Pfam" id="PF00652">
    <property type="entry name" value="Ricin_B_lectin"/>
    <property type="match status" value="1"/>
</dbReference>
<comment type="caution">
    <text evidence="4">The sequence shown here is derived from an EMBL/GenBank/DDBJ whole genome shotgun (WGS) entry which is preliminary data.</text>
</comment>
<evidence type="ECO:0000259" key="3">
    <source>
        <dbReference type="PROSITE" id="PS50927"/>
    </source>
</evidence>
<dbReference type="EMBL" id="JASITI010000006">
    <property type="protein sequence ID" value="MDK9495484.1"/>
    <property type="molecule type" value="Genomic_DNA"/>
</dbReference>
<dbReference type="Proteomes" id="UP001223390">
    <property type="component" value="Unassembled WGS sequence"/>
</dbReference>
<gene>
    <name evidence="4" type="ORF">QEZ40_006134</name>
</gene>
<dbReference type="CDD" id="cd00028">
    <property type="entry name" value="B_lectin"/>
    <property type="match status" value="1"/>
</dbReference>